<dbReference type="PROSITE" id="PS00108">
    <property type="entry name" value="PROTEIN_KINASE_ST"/>
    <property type="match status" value="1"/>
</dbReference>
<dbReference type="PROSITE" id="PS00107">
    <property type="entry name" value="PROTEIN_KINASE_ATP"/>
    <property type="match status" value="1"/>
</dbReference>
<dbReference type="EC" id="2.7.11.1" evidence="1"/>
<dbReference type="InterPro" id="IPR017441">
    <property type="entry name" value="Protein_kinase_ATP_BS"/>
</dbReference>
<evidence type="ECO:0000256" key="3">
    <source>
        <dbReference type="ARBA" id="ARBA00022679"/>
    </source>
</evidence>
<feature type="binding site" evidence="7">
    <location>
        <position position="40"/>
    </location>
    <ligand>
        <name>ATP</name>
        <dbReference type="ChEBI" id="CHEBI:30616"/>
    </ligand>
</feature>
<dbReference type="InterPro" id="IPR011009">
    <property type="entry name" value="Kinase-like_dom_sf"/>
</dbReference>
<evidence type="ECO:0000256" key="2">
    <source>
        <dbReference type="ARBA" id="ARBA00022527"/>
    </source>
</evidence>
<keyword evidence="6 7" id="KW-0067">ATP-binding</keyword>
<protein>
    <recommendedName>
        <fullName evidence="1">non-specific serine/threonine protein kinase</fullName>
        <ecNumber evidence="1">2.7.11.1</ecNumber>
    </recommendedName>
</protein>
<dbReference type="PANTHER" id="PTHR43289:SF6">
    <property type="entry name" value="SERINE_THREONINE-PROTEIN KINASE NEKL-3"/>
    <property type="match status" value="1"/>
</dbReference>
<dbReference type="EMBL" id="JBHSON010000012">
    <property type="protein sequence ID" value="MFC5746111.1"/>
    <property type="molecule type" value="Genomic_DNA"/>
</dbReference>
<keyword evidence="2" id="KW-0723">Serine/threonine-protein kinase</keyword>
<dbReference type="Pfam" id="PF00069">
    <property type="entry name" value="Pkinase"/>
    <property type="match status" value="1"/>
</dbReference>
<feature type="domain" description="Protein kinase" evidence="8">
    <location>
        <begin position="11"/>
        <end position="296"/>
    </location>
</feature>
<evidence type="ECO:0000313" key="10">
    <source>
        <dbReference type="Proteomes" id="UP001596074"/>
    </source>
</evidence>
<dbReference type="Proteomes" id="UP001596074">
    <property type="component" value="Unassembled WGS sequence"/>
</dbReference>
<keyword evidence="4 7" id="KW-0547">Nucleotide-binding</keyword>
<comment type="caution">
    <text evidence="9">The sequence shown here is derived from an EMBL/GenBank/DDBJ whole genome shotgun (WGS) entry which is preliminary data.</text>
</comment>
<dbReference type="CDD" id="cd14014">
    <property type="entry name" value="STKc_PknB_like"/>
    <property type="match status" value="1"/>
</dbReference>
<keyword evidence="3 9" id="KW-0808">Transferase</keyword>
<dbReference type="Gene3D" id="3.30.200.20">
    <property type="entry name" value="Phosphorylase Kinase, domain 1"/>
    <property type="match status" value="1"/>
</dbReference>
<organism evidence="9 10">
    <name type="scientific">Actinomadura rugatobispora</name>
    <dbReference type="NCBI Taxonomy" id="1994"/>
    <lineage>
        <taxon>Bacteria</taxon>
        <taxon>Bacillati</taxon>
        <taxon>Actinomycetota</taxon>
        <taxon>Actinomycetes</taxon>
        <taxon>Streptosporangiales</taxon>
        <taxon>Thermomonosporaceae</taxon>
        <taxon>Actinomadura</taxon>
    </lineage>
</organism>
<evidence type="ECO:0000256" key="4">
    <source>
        <dbReference type="ARBA" id="ARBA00022741"/>
    </source>
</evidence>
<dbReference type="Gene3D" id="1.10.510.10">
    <property type="entry name" value="Transferase(Phosphotransferase) domain 1"/>
    <property type="match status" value="1"/>
</dbReference>
<dbReference type="SMART" id="SM00220">
    <property type="entry name" value="S_TKc"/>
    <property type="match status" value="1"/>
</dbReference>
<dbReference type="PANTHER" id="PTHR43289">
    <property type="entry name" value="MITOGEN-ACTIVATED PROTEIN KINASE KINASE KINASE 20-RELATED"/>
    <property type="match status" value="1"/>
</dbReference>
<dbReference type="GO" id="GO:0004674">
    <property type="term" value="F:protein serine/threonine kinase activity"/>
    <property type="evidence" value="ECO:0007669"/>
    <property type="project" value="UniProtKB-EC"/>
</dbReference>
<dbReference type="PROSITE" id="PS50011">
    <property type="entry name" value="PROTEIN_KINASE_DOM"/>
    <property type="match status" value="1"/>
</dbReference>
<dbReference type="SUPFAM" id="SSF56112">
    <property type="entry name" value="Protein kinase-like (PK-like)"/>
    <property type="match status" value="1"/>
</dbReference>
<dbReference type="InterPro" id="IPR008271">
    <property type="entry name" value="Ser/Thr_kinase_AS"/>
</dbReference>
<reference evidence="10" key="1">
    <citation type="journal article" date="2019" name="Int. J. Syst. Evol. Microbiol.">
        <title>The Global Catalogue of Microorganisms (GCM) 10K type strain sequencing project: providing services to taxonomists for standard genome sequencing and annotation.</title>
        <authorList>
            <consortium name="The Broad Institute Genomics Platform"/>
            <consortium name="The Broad Institute Genome Sequencing Center for Infectious Disease"/>
            <person name="Wu L."/>
            <person name="Ma J."/>
        </authorList>
    </citation>
    <scope>NUCLEOTIDE SEQUENCE [LARGE SCALE GENOMIC DNA]</scope>
    <source>
        <strain evidence="10">KCTC 42087</strain>
    </source>
</reference>
<evidence type="ECO:0000313" key="9">
    <source>
        <dbReference type="EMBL" id="MFC5746111.1"/>
    </source>
</evidence>
<proteinExistence type="predicted"/>
<keyword evidence="5 9" id="KW-0418">Kinase</keyword>
<evidence type="ECO:0000256" key="5">
    <source>
        <dbReference type="ARBA" id="ARBA00022777"/>
    </source>
</evidence>
<evidence type="ECO:0000256" key="6">
    <source>
        <dbReference type="ARBA" id="ARBA00022840"/>
    </source>
</evidence>
<evidence type="ECO:0000256" key="7">
    <source>
        <dbReference type="PROSITE-ProRule" id="PRU10141"/>
    </source>
</evidence>
<gene>
    <name evidence="9" type="ORF">ACFPZN_10875</name>
</gene>
<dbReference type="RefSeq" id="WP_378281732.1">
    <property type="nucleotide sequence ID" value="NZ_JBHSON010000012.1"/>
</dbReference>
<dbReference type="InterPro" id="IPR000719">
    <property type="entry name" value="Prot_kinase_dom"/>
</dbReference>
<name>A0ABW0ZSP9_9ACTN</name>
<evidence type="ECO:0000259" key="8">
    <source>
        <dbReference type="PROSITE" id="PS50011"/>
    </source>
</evidence>
<accession>A0ABW0ZSP9</accession>
<evidence type="ECO:0000256" key="1">
    <source>
        <dbReference type="ARBA" id="ARBA00012513"/>
    </source>
</evidence>
<keyword evidence="10" id="KW-1185">Reference proteome</keyword>
<sequence>MRAGFELHGRYRLEERLGRGGMGEVWRGHDRALERPVAVKLMMGVRADGEPAARFRREATLGARLRHPGITAVHDIGQDEDLLFIVMELLEGRDLAAVVAGSPGGLPVRRAASLARRAAEALAAAHAGGVVHRDLKPANLFLTSGGEVKICDFGIARAADAASVLTAKGQVFGTPVYMSPEQCRGDGAAPRHPGETARWYSTSPRLAPRQGGADRTLTASHSHRGGKAHRFFARCSTVSLILIAERYAATDPARASRIIGILPEDRLKDLSSQLIMDLAPARPGLAERLLTSRPRPDRDFRLTGQVASAMAANHPEHAKALIKRTRRTARLILLPFSRHTALANLAEGIAPAFPDRAEAIARSIARGHPGALAEAAIGMRQAHPERAARLADGLTG</sequence>